<protein>
    <submittedName>
        <fullName evidence="18">T-cell surface glycoprotein CD8 alpha chain</fullName>
    </submittedName>
</protein>
<dbReference type="SUPFAM" id="SSF48726">
    <property type="entry name" value="Immunoglobulin"/>
    <property type="match status" value="1"/>
</dbReference>
<evidence type="ECO:0000256" key="12">
    <source>
        <dbReference type="ARBA" id="ARBA00023288"/>
    </source>
</evidence>
<dbReference type="GO" id="GO:0045065">
    <property type="term" value="P:cytotoxic T cell differentiation"/>
    <property type="evidence" value="ECO:0007669"/>
    <property type="project" value="TreeGrafter"/>
</dbReference>
<feature type="transmembrane region" description="Helical" evidence="15">
    <location>
        <begin position="197"/>
        <end position="220"/>
    </location>
</feature>
<evidence type="ECO:0000313" key="19">
    <source>
        <dbReference type="Proteomes" id="UP000700334"/>
    </source>
</evidence>
<dbReference type="OrthoDB" id="9906515at2759"/>
<comment type="subcellular location">
    <subcellularLocation>
        <location evidence="1">Cell membrane</location>
        <topology evidence="1">Single-pass type I membrane protein</topology>
    </subcellularLocation>
</comment>
<organism evidence="18 19">
    <name type="scientific">Galemys pyrenaicus</name>
    <name type="common">Iberian desman</name>
    <name type="synonym">Pyrenean desman</name>
    <dbReference type="NCBI Taxonomy" id="202257"/>
    <lineage>
        <taxon>Eukaryota</taxon>
        <taxon>Metazoa</taxon>
        <taxon>Chordata</taxon>
        <taxon>Craniata</taxon>
        <taxon>Vertebrata</taxon>
        <taxon>Euteleostomi</taxon>
        <taxon>Mammalia</taxon>
        <taxon>Eutheria</taxon>
        <taxon>Laurasiatheria</taxon>
        <taxon>Eulipotyphla</taxon>
        <taxon>Talpidae</taxon>
        <taxon>Galemys</taxon>
    </lineage>
</organism>
<keyword evidence="10" id="KW-1015">Disulfide bond</keyword>
<evidence type="ECO:0000256" key="10">
    <source>
        <dbReference type="ARBA" id="ARBA00023157"/>
    </source>
</evidence>
<keyword evidence="19" id="KW-1185">Reference proteome</keyword>
<dbReference type="InterPro" id="IPR013106">
    <property type="entry name" value="Ig_V-set"/>
</dbReference>
<dbReference type="GO" id="GO:0007166">
    <property type="term" value="P:cell surface receptor signaling pathway"/>
    <property type="evidence" value="ECO:0007669"/>
    <property type="project" value="TreeGrafter"/>
</dbReference>
<accession>A0A8J6A9D0</accession>
<name>A0A8J6A9D0_GALPY</name>
<evidence type="ECO:0000256" key="8">
    <source>
        <dbReference type="ARBA" id="ARBA00023136"/>
    </source>
</evidence>
<dbReference type="InterPro" id="IPR013783">
    <property type="entry name" value="Ig-like_fold"/>
</dbReference>
<keyword evidence="9" id="KW-0564">Palmitate</keyword>
<dbReference type="GO" id="GO:0009897">
    <property type="term" value="C:external side of plasma membrane"/>
    <property type="evidence" value="ECO:0007669"/>
    <property type="project" value="TreeGrafter"/>
</dbReference>
<evidence type="ECO:0000313" key="18">
    <source>
        <dbReference type="EMBL" id="KAG8512965.1"/>
    </source>
</evidence>
<feature type="domain" description="Immunoglobulin V-set" evidence="17">
    <location>
        <begin position="45"/>
        <end position="141"/>
    </location>
</feature>
<keyword evidence="8 15" id="KW-0472">Membrane</keyword>
<dbReference type="EMBL" id="JAGFMF010011781">
    <property type="protein sequence ID" value="KAG8512965.1"/>
    <property type="molecule type" value="Genomic_DNA"/>
</dbReference>
<evidence type="ECO:0000256" key="4">
    <source>
        <dbReference type="ARBA" id="ARBA00022729"/>
    </source>
</evidence>
<dbReference type="PANTHER" id="PTHR10441:SF2">
    <property type="entry name" value="T-CELL SURFACE GLYCOPROTEIN CD8 ALPHA CHAIN"/>
    <property type="match status" value="1"/>
</dbReference>
<evidence type="ECO:0000259" key="17">
    <source>
        <dbReference type="Pfam" id="PF07686"/>
    </source>
</evidence>
<evidence type="ECO:0000256" key="11">
    <source>
        <dbReference type="ARBA" id="ARBA00023180"/>
    </source>
</evidence>
<sequence length="222" mass="24414">MPPSLLPREHAMTSPVATLLLPLALLLDAAAANSFRMSKQPEHPQLKGKVELKCEVLMTSSPQGCSWLFQRREVGAGPRFLVYVSRSRNKLGEDVLPSELEGERIDDSRFKLTLLSFQENEQGYYFCSVLSNSIIYFSPLVPVFLPAKPTTQPPPPPRPPTPAPTNASQLVTRRPEVCPPSAGSDVNSKALDFSCNIYIWAPLAGTCALLLLSLITVVIYNH</sequence>
<dbReference type="Gene3D" id="2.60.40.10">
    <property type="entry name" value="Immunoglobulins"/>
    <property type="match status" value="1"/>
</dbReference>
<evidence type="ECO:0000256" key="3">
    <source>
        <dbReference type="ARBA" id="ARBA00022692"/>
    </source>
</evidence>
<keyword evidence="3 15" id="KW-0812">Transmembrane</keyword>
<keyword evidence="6 15" id="KW-1133">Transmembrane helix</keyword>
<evidence type="ECO:0000256" key="2">
    <source>
        <dbReference type="ARBA" id="ARBA00022475"/>
    </source>
</evidence>
<feature type="chain" id="PRO_5035149459" evidence="16">
    <location>
        <begin position="32"/>
        <end position="222"/>
    </location>
</feature>
<dbReference type="GO" id="GO:0002456">
    <property type="term" value="P:T cell mediated immunity"/>
    <property type="evidence" value="ECO:0007669"/>
    <property type="project" value="TreeGrafter"/>
</dbReference>
<keyword evidence="11" id="KW-0325">Glycoprotein</keyword>
<dbReference type="InterPro" id="IPR036179">
    <property type="entry name" value="Ig-like_dom_sf"/>
</dbReference>
<feature type="region of interest" description="Disordered" evidence="14">
    <location>
        <begin position="148"/>
        <end position="170"/>
    </location>
</feature>
<feature type="signal peptide" evidence="16">
    <location>
        <begin position="1"/>
        <end position="31"/>
    </location>
</feature>
<proteinExistence type="predicted"/>
<dbReference type="Proteomes" id="UP000700334">
    <property type="component" value="Unassembled WGS sequence"/>
</dbReference>
<evidence type="ECO:0000256" key="7">
    <source>
        <dbReference type="ARBA" id="ARBA00023130"/>
    </source>
</evidence>
<comment type="caution">
    <text evidence="18">The sequence shown here is derived from an EMBL/GenBank/DDBJ whole genome shotgun (WGS) entry which is preliminary data.</text>
</comment>
<keyword evidence="12" id="KW-0449">Lipoprotein</keyword>
<keyword evidence="5" id="KW-0391">Immunity</keyword>
<feature type="compositionally biased region" description="Pro residues" evidence="14">
    <location>
        <begin position="151"/>
        <end position="163"/>
    </location>
</feature>
<gene>
    <name evidence="18" type="ORF">J0S82_002183</name>
</gene>
<evidence type="ECO:0000256" key="1">
    <source>
        <dbReference type="ARBA" id="ARBA00004251"/>
    </source>
</evidence>
<keyword evidence="13" id="KW-0393">Immunoglobulin domain</keyword>
<keyword evidence="2" id="KW-1003">Cell membrane</keyword>
<dbReference type="Pfam" id="PF07686">
    <property type="entry name" value="V-set"/>
    <property type="match status" value="1"/>
</dbReference>
<evidence type="ECO:0000256" key="6">
    <source>
        <dbReference type="ARBA" id="ARBA00022989"/>
    </source>
</evidence>
<evidence type="ECO:0000256" key="15">
    <source>
        <dbReference type="SAM" id="Phobius"/>
    </source>
</evidence>
<dbReference type="PANTHER" id="PTHR10441">
    <property type="entry name" value="CD8 ALPHA CHAIN"/>
    <property type="match status" value="1"/>
</dbReference>
<reference evidence="18" key="1">
    <citation type="journal article" date="2021" name="Evol. Appl.">
        <title>The genome of the Pyrenean desman and the effects of bottlenecks and inbreeding on the genomic landscape of an endangered species.</title>
        <authorList>
            <person name="Escoda L."/>
            <person name="Castresana J."/>
        </authorList>
    </citation>
    <scope>NUCLEOTIDE SEQUENCE</scope>
    <source>
        <strain evidence="18">IBE-C5619</strain>
    </source>
</reference>
<evidence type="ECO:0000256" key="5">
    <source>
        <dbReference type="ARBA" id="ARBA00022859"/>
    </source>
</evidence>
<evidence type="ECO:0000256" key="14">
    <source>
        <dbReference type="SAM" id="MobiDB-lite"/>
    </source>
</evidence>
<feature type="non-terminal residue" evidence="18">
    <location>
        <position position="1"/>
    </location>
</feature>
<evidence type="ECO:0000256" key="9">
    <source>
        <dbReference type="ARBA" id="ARBA00023139"/>
    </source>
</evidence>
<dbReference type="AlphaFoldDB" id="A0A8J6A9D0"/>
<dbReference type="InterPro" id="IPR015468">
    <property type="entry name" value="CD8_asu"/>
</dbReference>
<keyword evidence="4 16" id="KW-0732">Signal</keyword>
<keyword evidence="7" id="KW-1064">Adaptive immunity</keyword>
<evidence type="ECO:0000256" key="16">
    <source>
        <dbReference type="SAM" id="SignalP"/>
    </source>
</evidence>
<evidence type="ECO:0000256" key="13">
    <source>
        <dbReference type="ARBA" id="ARBA00023319"/>
    </source>
</evidence>